<feature type="compositionally biased region" description="Polar residues" evidence="11">
    <location>
        <begin position="233"/>
        <end position="242"/>
    </location>
</feature>
<accession>A0A9N9MZH0</accession>
<dbReference type="InterPro" id="IPR001628">
    <property type="entry name" value="Znf_hrmn_rcpt"/>
</dbReference>
<dbReference type="PANTHER" id="PTHR24086">
    <property type="entry name" value="NUCLEAR RECEPTOR SUBFAMILY 5 GROUP A"/>
    <property type="match status" value="1"/>
</dbReference>
<evidence type="ECO:0000313" key="14">
    <source>
        <dbReference type="EMBL" id="CAG9773092.1"/>
    </source>
</evidence>
<dbReference type="PANTHER" id="PTHR24086:SF25">
    <property type="entry name" value="NUCLEAR HORMONE RECEPTOR FTZ-F1 BETA"/>
    <property type="match status" value="1"/>
</dbReference>
<dbReference type="Gene3D" id="1.10.565.10">
    <property type="entry name" value="Retinoid X Receptor"/>
    <property type="match status" value="1"/>
</dbReference>
<organism evidence="14 15">
    <name type="scientific">Ceutorhynchus assimilis</name>
    <name type="common">cabbage seed weevil</name>
    <dbReference type="NCBI Taxonomy" id="467358"/>
    <lineage>
        <taxon>Eukaryota</taxon>
        <taxon>Metazoa</taxon>
        <taxon>Ecdysozoa</taxon>
        <taxon>Arthropoda</taxon>
        <taxon>Hexapoda</taxon>
        <taxon>Insecta</taxon>
        <taxon>Pterygota</taxon>
        <taxon>Neoptera</taxon>
        <taxon>Endopterygota</taxon>
        <taxon>Coleoptera</taxon>
        <taxon>Polyphaga</taxon>
        <taxon>Cucujiformia</taxon>
        <taxon>Curculionidae</taxon>
        <taxon>Ceutorhynchinae</taxon>
        <taxon>Ceutorhynchus</taxon>
    </lineage>
</organism>
<dbReference type="InterPro" id="IPR000536">
    <property type="entry name" value="Nucl_hrmn_rcpt_lig-bd"/>
</dbReference>
<comment type="subcellular location">
    <subcellularLocation>
        <location evidence="1 10">Nucleus</location>
    </subcellularLocation>
</comment>
<keyword evidence="3 10" id="KW-0863">Zinc-finger</keyword>
<feature type="region of interest" description="Disordered" evidence="11">
    <location>
        <begin position="66"/>
        <end position="91"/>
    </location>
</feature>
<keyword evidence="15" id="KW-1185">Reference proteome</keyword>
<keyword evidence="7 10" id="KW-0804">Transcription</keyword>
<evidence type="ECO:0000256" key="8">
    <source>
        <dbReference type="ARBA" id="ARBA00023170"/>
    </source>
</evidence>
<dbReference type="InterPro" id="IPR001723">
    <property type="entry name" value="Nuclear_hrmn_rcpt"/>
</dbReference>
<dbReference type="InterPro" id="IPR013088">
    <property type="entry name" value="Znf_NHR/GATA"/>
</dbReference>
<sequence length="711" mass="78738">MEMRSPNVSVTPINMEYVPPSVGVVKSVGVAEPPRTRSAPHPVVLSNVDVEDAELASIDFQSVNMRSKKNKKEEVPRPMSWEGELSDGERDDGMCIDESSEPAHLPENLSITASKQTFDLKESPILRLKQPPVSSYSLHSTPSNSPLLNQRHPGTGVPIISHKDLMHKALNVPPTPSPDSAVHSAYSVFSSPNQSPLTQRHITLTPNLSRNNSDASHSSCCSYSSVSVSVSPTQQFSPTHSPIQGRHIHNSLHSSPLHHHSVLYRSLPEDTSVQYDHDPGGGEDNDDKSGLLHAALPAQPGISRQQLINSPCPICGDKISGFHYGIFSCESCKGFFKRTVQNRKNYVCLRGAQCPVTVATRKKCPACRFDKCLQCGMKLEAIREDRTRGGRSTYQCSYSLPPSLASQTELRASSTDIRQGLGDHHPGFTIKLEPSDNVLSHHHKRNNMPGSKGVPPLLQEIMDVEHLWHYNEMELNKLSTEGHLGKEGATGAVHNLSNHPLLAGTALAGTTDTNPDFVANLCNIADHRLYKIVKWCKSLPLFKNISIDDQICLLINSWCELLLFSCCFRSMSTPGEIRVSLGKSITLAQARDMGMQACIERMLNFTEQLRRLKVDQYEYVAMKVIVLLTSDTSELREAEKVRVSQEKALKVLQDYTLCHYPDSPSKFGELLLRIPELQRTCQVGKEMLTIKSKDGDGPSFNLLMELLRGDH</sequence>
<evidence type="ECO:0000313" key="15">
    <source>
        <dbReference type="Proteomes" id="UP001152799"/>
    </source>
</evidence>
<dbReference type="PRINTS" id="PR00398">
    <property type="entry name" value="STRDHORMONER"/>
</dbReference>
<evidence type="ECO:0000259" key="12">
    <source>
        <dbReference type="PROSITE" id="PS51030"/>
    </source>
</evidence>
<reference evidence="14" key="1">
    <citation type="submission" date="2022-01" db="EMBL/GenBank/DDBJ databases">
        <authorList>
            <person name="King R."/>
        </authorList>
    </citation>
    <scope>NUCLEOTIDE SEQUENCE</scope>
</reference>
<evidence type="ECO:0000256" key="2">
    <source>
        <dbReference type="ARBA" id="ARBA00022723"/>
    </source>
</evidence>
<dbReference type="Proteomes" id="UP001152799">
    <property type="component" value="Chromosome 8"/>
</dbReference>
<keyword evidence="5 10" id="KW-0805">Transcription regulation</keyword>
<evidence type="ECO:0000256" key="11">
    <source>
        <dbReference type="SAM" id="MobiDB-lite"/>
    </source>
</evidence>
<dbReference type="PROSITE" id="PS51030">
    <property type="entry name" value="NUCLEAR_REC_DBD_2"/>
    <property type="match status" value="1"/>
</dbReference>
<keyword evidence="2 10" id="KW-0479">Metal-binding</keyword>
<dbReference type="CDD" id="cd06930">
    <property type="entry name" value="NR_LBD_F2"/>
    <property type="match status" value="1"/>
</dbReference>
<dbReference type="InterPro" id="IPR035500">
    <property type="entry name" value="NHR-like_dom_sf"/>
</dbReference>
<evidence type="ECO:0000256" key="7">
    <source>
        <dbReference type="ARBA" id="ARBA00023163"/>
    </source>
</evidence>
<dbReference type="AlphaFoldDB" id="A0A9N9MZH0"/>
<evidence type="ECO:0000256" key="9">
    <source>
        <dbReference type="ARBA" id="ARBA00023242"/>
    </source>
</evidence>
<evidence type="ECO:0000256" key="4">
    <source>
        <dbReference type="ARBA" id="ARBA00022833"/>
    </source>
</evidence>
<evidence type="ECO:0008006" key="16">
    <source>
        <dbReference type="Google" id="ProtNLM"/>
    </source>
</evidence>
<dbReference type="CDD" id="cd07167">
    <property type="entry name" value="NR_DBD_Lrh-1_like"/>
    <property type="match status" value="1"/>
</dbReference>
<dbReference type="PROSITE" id="PS51843">
    <property type="entry name" value="NR_LBD"/>
    <property type="match status" value="1"/>
</dbReference>
<evidence type="ECO:0000256" key="6">
    <source>
        <dbReference type="ARBA" id="ARBA00023125"/>
    </source>
</evidence>
<feature type="domain" description="Nuclear receptor" evidence="12">
    <location>
        <begin position="309"/>
        <end position="384"/>
    </location>
</feature>
<feature type="domain" description="NR LBD" evidence="13">
    <location>
        <begin position="453"/>
        <end position="710"/>
    </location>
</feature>
<keyword evidence="8 10" id="KW-0675">Receptor</keyword>
<dbReference type="GO" id="GO:0005634">
    <property type="term" value="C:nucleus"/>
    <property type="evidence" value="ECO:0007669"/>
    <property type="project" value="UniProtKB-SubCell"/>
</dbReference>
<dbReference type="EMBL" id="OU892284">
    <property type="protein sequence ID" value="CAG9773092.1"/>
    <property type="molecule type" value="Genomic_DNA"/>
</dbReference>
<dbReference type="InterPro" id="IPR016355">
    <property type="entry name" value="NR5-like"/>
</dbReference>
<protein>
    <recommendedName>
        <fullName evidence="16">Nuclear hormone receptor FTZ-F1 beta</fullName>
    </recommendedName>
</protein>
<dbReference type="PRINTS" id="PR00047">
    <property type="entry name" value="STROIDFINGER"/>
</dbReference>
<keyword evidence="6 10" id="KW-0238">DNA-binding</keyword>
<dbReference type="PROSITE" id="PS00031">
    <property type="entry name" value="NUCLEAR_REC_DBD_1"/>
    <property type="match status" value="1"/>
</dbReference>
<comment type="similarity">
    <text evidence="10">Belongs to the nuclear hormone receptor family.</text>
</comment>
<evidence type="ECO:0000256" key="1">
    <source>
        <dbReference type="ARBA" id="ARBA00004123"/>
    </source>
</evidence>
<gene>
    <name evidence="14" type="ORF">CEUTPL_LOCUS13493</name>
</gene>
<dbReference type="GO" id="GO:0043565">
    <property type="term" value="F:sequence-specific DNA binding"/>
    <property type="evidence" value="ECO:0007669"/>
    <property type="project" value="InterPro"/>
</dbReference>
<evidence type="ECO:0000256" key="3">
    <source>
        <dbReference type="ARBA" id="ARBA00022771"/>
    </source>
</evidence>
<dbReference type="GO" id="GO:0008270">
    <property type="term" value="F:zinc ion binding"/>
    <property type="evidence" value="ECO:0007669"/>
    <property type="project" value="UniProtKB-KW"/>
</dbReference>
<dbReference type="OrthoDB" id="5984981at2759"/>
<dbReference type="Pfam" id="PF00105">
    <property type="entry name" value="zf-C4"/>
    <property type="match status" value="1"/>
</dbReference>
<dbReference type="Gene3D" id="3.30.50.10">
    <property type="entry name" value="Erythroid Transcription Factor GATA-1, subunit A"/>
    <property type="match status" value="1"/>
</dbReference>
<dbReference type="FunFam" id="3.30.50.10:FF:000037">
    <property type="entry name" value="Nuclear hormone receptor FTZ-F1 beta"/>
    <property type="match status" value="1"/>
</dbReference>
<feature type="region of interest" description="Disordered" evidence="11">
    <location>
        <begin position="233"/>
        <end position="252"/>
    </location>
</feature>
<evidence type="ECO:0000256" key="5">
    <source>
        <dbReference type="ARBA" id="ARBA00023015"/>
    </source>
</evidence>
<proteinExistence type="inferred from homology"/>
<keyword evidence="9 10" id="KW-0539">Nucleus</keyword>
<dbReference type="SUPFAM" id="SSF57716">
    <property type="entry name" value="Glucocorticoid receptor-like (DNA-binding domain)"/>
    <property type="match status" value="1"/>
</dbReference>
<evidence type="ECO:0000256" key="10">
    <source>
        <dbReference type="RuleBase" id="RU004334"/>
    </source>
</evidence>
<keyword evidence="4 10" id="KW-0862">Zinc</keyword>
<dbReference type="SUPFAM" id="SSF48508">
    <property type="entry name" value="Nuclear receptor ligand-binding domain"/>
    <property type="match status" value="1"/>
</dbReference>
<name>A0A9N9MZH0_9CUCU</name>
<dbReference type="SMART" id="SM00399">
    <property type="entry name" value="ZnF_C4"/>
    <property type="match status" value="1"/>
</dbReference>
<feature type="region of interest" description="Disordered" evidence="11">
    <location>
        <begin position="271"/>
        <end position="291"/>
    </location>
</feature>
<dbReference type="SMART" id="SM00430">
    <property type="entry name" value="HOLI"/>
    <property type="match status" value="1"/>
</dbReference>
<dbReference type="GO" id="GO:0004879">
    <property type="term" value="F:nuclear receptor activity"/>
    <property type="evidence" value="ECO:0007669"/>
    <property type="project" value="InterPro"/>
</dbReference>
<evidence type="ECO:0000259" key="13">
    <source>
        <dbReference type="PROSITE" id="PS51843"/>
    </source>
</evidence>
<dbReference type="Pfam" id="PF00104">
    <property type="entry name" value="Hormone_recep"/>
    <property type="match status" value="1"/>
</dbReference>